<evidence type="ECO:0000313" key="2">
    <source>
        <dbReference type="EMBL" id="NER28842.1"/>
    </source>
</evidence>
<dbReference type="PROSITE" id="PS50837">
    <property type="entry name" value="NACHT"/>
    <property type="match status" value="1"/>
</dbReference>
<dbReference type="Pfam" id="PF22727">
    <property type="entry name" value="NCH2"/>
    <property type="match status" value="1"/>
</dbReference>
<dbReference type="PANTHER" id="PTHR46844:SF1">
    <property type="entry name" value="SLR5058 PROTEIN"/>
    <property type="match status" value="1"/>
</dbReference>
<evidence type="ECO:0000259" key="1">
    <source>
        <dbReference type="PROSITE" id="PS50837"/>
    </source>
</evidence>
<sequence>MASRSLQASEQGIKKAKQAFERKGWTQEYLAGEVGIETRQPIWKFFKGKPVDRHIFNEICFRLDLEPEEITVPPKITTLLDEELQDGASKIEELAAKVRSHHRDKIQDQCGTLRLLDIARPINLDDLYVDLNVLEEITNQRWLGISDLESFSSEEFDRFGLGKIKGARVPGLEAVERYAKLMVLGKPGAGKTTFLQYLAIQCNQGNFKADCIPVFIRLKNFAEDAADEGNFDLRHYIHQEFESYSISEQELELLLSYGKILMLLDGLDEVPEALNTQVIQQIRKFSDKYYKNQLVLTCRIAAQEYRFRGFTEVEIADFKPAQIENFAKKWFVALAKNPEESGLKKASLFLEQMALPENQPIRELAATPVLLNLTCLVFQSKAQFPAKRSDLYKQGLDILLIRWDEARGVKRDHIYRNLSLSNKLELLSQLAAITFEQGRYFFEESTIGELIADYLRTLPKNQVNAPSLELDSTAVVKSIEAQHGLLVERARQIYSFSHLTFQEYFTARYFVIGASNSLPKLVAHLTEKRWREVFLLTAQMLPKADMLLPLMQQALERLNELPVYLSKSPSGAKYKPDKIAVNEISYKFLSWVSEKSLALKTPYKSAAVRAFYFTLALPPSHSLAGDQALTLLIEPQLGGKLEGELALDLALVHALGVALALTPELFPNRLTALSLALDFEHLMVEESIKDSLTEVKQQLPKQDQNQDSLKEWWQVNGTAWVSQLRTTMIEQRDIGHKWLLDQKAQKFLEEYYYANKLIVECLNSNCQLTSVVRQEIEEKLLLACRVY</sequence>
<gene>
    <name evidence="2" type="ORF">F6J89_14695</name>
</gene>
<accession>A0A6B3NDZ8</accession>
<comment type="caution">
    <text evidence="2">The sequence shown here is derived from an EMBL/GenBank/DDBJ whole genome shotgun (WGS) entry which is preliminary data.</text>
</comment>
<dbReference type="EMBL" id="JAAHFQ010000269">
    <property type="protein sequence ID" value="NER28842.1"/>
    <property type="molecule type" value="Genomic_DNA"/>
</dbReference>
<feature type="domain" description="NACHT" evidence="1">
    <location>
        <begin position="179"/>
        <end position="299"/>
    </location>
</feature>
<dbReference type="Gene3D" id="3.40.50.300">
    <property type="entry name" value="P-loop containing nucleotide triphosphate hydrolases"/>
    <property type="match status" value="1"/>
</dbReference>
<protein>
    <submittedName>
        <fullName evidence="2">NACHT domain-containing NTPase</fullName>
    </submittedName>
</protein>
<reference evidence="2" key="1">
    <citation type="submission" date="2019-11" db="EMBL/GenBank/DDBJ databases">
        <title>Genomic insights into an expanded diversity of filamentous marine cyanobacteria reveals the extraordinary biosynthetic potential of Moorea and Okeania.</title>
        <authorList>
            <person name="Ferreira Leao T."/>
            <person name="Wang M."/>
            <person name="Moss N."/>
            <person name="Da Silva R."/>
            <person name="Sanders J."/>
            <person name="Nurk S."/>
            <person name="Gurevich A."/>
            <person name="Humphrey G."/>
            <person name="Reher R."/>
            <person name="Zhu Q."/>
            <person name="Belda-Ferre P."/>
            <person name="Glukhov E."/>
            <person name="Rex R."/>
            <person name="Dorrestein P.C."/>
            <person name="Knight R."/>
            <person name="Pevzner P."/>
            <person name="Gerwick W.H."/>
            <person name="Gerwick L."/>
        </authorList>
    </citation>
    <scope>NUCLEOTIDE SEQUENCE</scope>
    <source>
        <strain evidence="2">SIO1C4</strain>
    </source>
</reference>
<proteinExistence type="predicted"/>
<dbReference type="SUPFAM" id="SSF52540">
    <property type="entry name" value="P-loop containing nucleoside triphosphate hydrolases"/>
    <property type="match status" value="1"/>
</dbReference>
<dbReference type="InterPro" id="IPR054501">
    <property type="entry name" value="NCH2"/>
</dbReference>
<organism evidence="2">
    <name type="scientific">Symploca sp. SIO1C4</name>
    <dbReference type="NCBI Taxonomy" id="2607765"/>
    <lineage>
        <taxon>Bacteria</taxon>
        <taxon>Bacillati</taxon>
        <taxon>Cyanobacteriota</taxon>
        <taxon>Cyanophyceae</taxon>
        <taxon>Coleofasciculales</taxon>
        <taxon>Coleofasciculaceae</taxon>
        <taxon>Symploca</taxon>
    </lineage>
</organism>
<dbReference type="Pfam" id="PF05729">
    <property type="entry name" value="NACHT"/>
    <property type="match status" value="1"/>
</dbReference>
<dbReference type="InterPro" id="IPR027417">
    <property type="entry name" value="P-loop_NTPase"/>
</dbReference>
<name>A0A6B3NDZ8_9CYAN</name>
<dbReference type="AlphaFoldDB" id="A0A6B3NDZ8"/>
<dbReference type="PANTHER" id="PTHR46844">
    <property type="entry name" value="SLR5058 PROTEIN"/>
    <property type="match status" value="1"/>
</dbReference>
<dbReference type="InterPro" id="IPR007111">
    <property type="entry name" value="NACHT_NTPase"/>
</dbReference>